<feature type="transmembrane region" description="Helical" evidence="6">
    <location>
        <begin position="92"/>
        <end position="110"/>
    </location>
</feature>
<dbReference type="InterPro" id="IPR050930">
    <property type="entry name" value="MFS_Vesicular_Transporter"/>
</dbReference>
<feature type="transmembrane region" description="Helical" evidence="6">
    <location>
        <begin position="152"/>
        <end position="173"/>
    </location>
</feature>
<dbReference type="Gene3D" id="1.20.1250.20">
    <property type="entry name" value="MFS general substrate transporter like domains"/>
    <property type="match status" value="2"/>
</dbReference>
<feature type="transmembrane region" description="Helical" evidence="6">
    <location>
        <begin position="437"/>
        <end position="459"/>
    </location>
</feature>
<dbReference type="SUPFAM" id="SSF103473">
    <property type="entry name" value="MFS general substrate transporter"/>
    <property type="match status" value="1"/>
</dbReference>
<keyword evidence="2" id="KW-0813">Transport</keyword>
<dbReference type="PANTHER" id="PTHR23506">
    <property type="entry name" value="GH10249P"/>
    <property type="match status" value="1"/>
</dbReference>
<dbReference type="EMBL" id="MU001835">
    <property type="protein sequence ID" value="KAF2796277.1"/>
    <property type="molecule type" value="Genomic_DNA"/>
</dbReference>
<feature type="transmembrane region" description="Helical" evidence="6">
    <location>
        <begin position="122"/>
        <end position="140"/>
    </location>
</feature>
<feature type="transmembrane region" description="Helical" evidence="6">
    <location>
        <begin position="300"/>
        <end position="321"/>
    </location>
</feature>
<evidence type="ECO:0000256" key="1">
    <source>
        <dbReference type="ARBA" id="ARBA00004141"/>
    </source>
</evidence>
<dbReference type="PANTHER" id="PTHR23506:SF37">
    <property type="entry name" value="MAJOR FACILITATOR SUPERFAMILY (MFS) PROFILE DOMAIN-CONTAINING PROTEIN"/>
    <property type="match status" value="1"/>
</dbReference>
<dbReference type="Pfam" id="PF07690">
    <property type="entry name" value="MFS_1"/>
    <property type="match status" value="1"/>
</dbReference>
<dbReference type="PROSITE" id="PS50850">
    <property type="entry name" value="MFS"/>
    <property type="match status" value="1"/>
</dbReference>
<feature type="transmembrane region" description="Helical" evidence="6">
    <location>
        <begin position="61"/>
        <end position="83"/>
    </location>
</feature>
<feature type="transmembrane region" description="Helical" evidence="6">
    <location>
        <begin position="328"/>
        <end position="348"/>
    </location>
</feature>
<evidence type="ECO:0000256" key="2">
    <source>
        <dbReference type="ARBA" id="ARBA00022448"/>
    </source>
</evidence>
<feature type="transmembrane region" description="Helical" evidence="6">
    <location>
        <begin position="179"/>
        <end position="199"/>
    </location>
</feature>
<evidence type="ECO:0000259" key="7">
    <source>
        <dbReference type="PROSITE" id="PS50850"/>
    </source>
</evidence>
<dbReference type="GO" id="GO:0016020">
    <property type="term" value="C:membrane"/>
    <property type="evidence" value="ECO:0007669"/>
    <property type="project" value="UniProtKB-SubCell"/>
</dbReference>
<evidence type="ECO:0000256" key="3">
    <source>
        <dbReference type="ARBA" id="ARBA00022692"/>
    </source>
</evidence>
<evidence type="ECO:0000313" key="8">
    <source>
        <dbReference type="EMBL" id="KAF2796277.1"/>
    </source>
</evidence>
<dbReference type="AlphaFoldDB" id="A0A6A6XL60"/>
<keyword evidence="3 6" id="KW-0812">Transmembrane</keyword>
<keyword evidence="5 6" id="KW-0472">Membrane</keyword>
<feature type="transmembrane region" description="Helical" evidence="6">
    <location>
        <begin position="360"/>
        <end position="389"/>
    </location>
</feature>
<evidence type="ECO:0000313" key="9">
    <source>
        <dbReference type="Proteomes" id="UP000799757"/>
    </source>
</evidence>
<feature type="transmembrane region" description="Helical" evidence="6">
    <location>
        <begin position="410"/>
        <end position="431"/>
    </location>
</feature>
<accession>A0A6A6XL60</accession>
<feature type="transmembrane region" description="Helical" evidence="6">
    <location>
        <begin position="254"/>
        <end position="280"/>
    </location>
</feature>
<feature type="domain" description="Major facilitator superfamily (MFS) profile" evidence="7">
    <location>
        <begin position="20"/>
        <end position="463"/>
    </location>
</feature>
<evidence type="ECO:0000256" key="6">
    <source>
        <dbReference type="SAM" id="Phobius"/>
    </source>
</evidence>
<dbReference type="InterPro" id="IPR036259">
    <property type="entry name" value="MFS_trans_sf"/>
</dbReference>
<feature type="transmembrane region" description="Helical" evidence="6">
    <location>
        <begin position="18"/>
        <end position="41"/>
    </location>
</feature>
<proteinExistence type="predicted"/>
<keyword evidence="4 6" id="KW-1133">Transmembrane helix</keyword>
<keyword evidence="9" id="KW-1185">Reference proteome</keyword>
<evidence type="ECO:0000256" key="5">
    <source>
        <dbReference type="ARBA" id="ARBA00023136"/>
    </source>
</evidence>
<name>A0A6A6XL60_9PLEO</name>
<organism evidence="8 9">
    <name type="scientific">Melanomma pulvis-pyrius CBS 109.77</name>
    <dbReference type="NCBI Taxonomy" id="1314802"/>
    <lineage>
        <taxon>Eukaryota</taxon>
        <taxon>Fungi</taxon>
        <taxon>Dikarya</taxon>
        <taxon>Ascomycota</taxon>
        <taxon>Pezizomycotina</taxon>
        <taxon>Dothideomycetes</taxon>
        <taxon>Pleosporomycetidae</taxon>
        <taxon>Pleosporales</taxon>
        <taxon>Melanommataceae</taxon>
        <taxon>Melanomma</taxon>
    </lineage>
</organism>
<dbReference type="InterPro" id="IPR011701">
    <property type="entry name" value="MFS"/>
</dbReference>
<dbReference type="CDD" id="cd17325">
    <property type="entry name" value="MFS_MdtG_SLC18_like"/>
    <property type="match status" value="1"/>
</dbReference>
<dbReference type="GO" id="GO:0022857">
    <property type="term" value="F:transmembrane transporter activity"/>
    <property type="evidence" value="ECO:0007669"/>
    <property type="project" value="InterPro"/>
</dbReference>
<evidence type="ECO:0000256" key="4">
    <source>
        <dbReference type="ARBA" id="ARBA00022989"/>
    </source>
</evidence>
<gene>
    <name evidence="8" type="ORF">K505DRAFT_271760</name>
</gene>
<comment type="subcellular location">
    <subcellularLocation>
        <location evidence="1">Membrane</location>
        <topology evidence="1">Multi-pass membrane protein</topology>
    </subcellularLocation>
</comment>
<dbReference type="InterPro" id="IPR020846">
    <property type="entry name" value="MFS_dom"/>
</dbReference>
<dbReference type="Proteomes" id="UP000799757">
    <property type="component" value="Unassembled WGS sequence"/>
</dbReference>
<dbReference type="OrthoDB" id="5086884at2759"/>
<reference evidence="8" key="1">
    <citation type="journal article" date="2020" name="Stud. Mycol.">
        <title>101 Dothideomycetes genomes: a test case for predicting lifestyles and emergence of pathogens.</title>
        <authorList>
            <person name="Haridas S."/>
            <person name="Albert R."/>
            <person name="Binder M."/>
            <person name="Bloem J."/>
            <person name="Labutti K."/>
            <person name="Salamov A."/>
            <person name="Andreopoulos B."/>
            <person name="Baker S."/>
            <person name="Barry K."/>
            <person name="Bills G."/>
            <person name="Bluhm B."/>
            <person name="Cannon C."/>
            <person name="Castanera R."/>
            <person name="Culley D."/>
            <person name="Daum C."/>
            <person name="Ezra D."/>
            <person name="Gonzalez J."/>
            <person name="Henrissat B."/>
            <person name="Kuo A."/>
            <person name="Liang C."/>
            <person name="Lipzen A."/>
            <person name="Lutzoni F."/>
            <person name="Magnuson J."/>
            <person name="Mondo S."/>
            <person name="Nolan M."/>
            <person name="Ohm R."/>
            <person name="Pangilinan J."/>
            <person name="Park H.-J."/>
            <person name="Ramirez L."/>
            <person name="Alfaro M."/>
            <person name="Sun H."/>
            <person name="Tritt A."/>
            <person name="Yoshinaga Y."/>
            <person name="Zwiers L.-H."/>
            <person name="Turgeon B."/>
            <person name="Goodwin S."/>
            <person name="Spatafora J."/>
            <person name="Crous P."/>
            <person name="Grigoriev I."/>
        </authorList>
    </citation>
    <scope>NUCLEOTIDE SEQUENCE</scope>
    <source>
        <strain evidence="8">CBS 109.77</strain>
    </source>
</reference>
<protein>
    <submittedName>
        <fullName evidence="8">MFS general substrate transporter</fullName>
    </submittedName>
</protein>
<sequence length="475" mass="51166">MGVSQSTPIGLGWRSNSFFICFTVGIGAFTDMFLYGLIVPVLPFMLQDRVKIPDSEMQNTISYLLAIYAFASCLTSPIAGILADRLSSSRQLPFLLGLVLLFLSTILLAVGRSVPVLAVARFLQGASGGTVWTIGLALLIETVGQENLGKTIGTIFSFVSIAGLFSPVIGGLLYAKTGYIGVFGIGIALITIDFFMRLLMIEKKVASKYVVVSSEPPETLTPTENTSLLSQSSANLSHYRLPEPKQRITRMFPILLVLRDPGLLTALFMGVIQAILLGSFDATVPLVASSRYGFDSFKSGLLFFPLGGADLLLGPVFGWCVDHWGTKLVSVLGFTFFVPALVLLRLPAEVATDLELSHQIALYACLLAVNGIGLAMINSTSIVEAGNVLEKYWKANSELFEGQAPYAQLYGIHSMLWSAGLTVGPLVSGFLREEIGYGNMNAVLASMCAITAVLAALFVGRKEEAKESRDREENN</sequence>